<proteinExistence type="predicted"/>
<reference evidence="2" key="1">
    <citation type="submission" date="2019-08" db="EMBL/GenBank/DDBJ databases">
        <title>Genomic characterization of a novel candidate phylum (ARYD3) from a high temperature, high salinity tertiary oil reservoir in north central Oklahoma, USA.</title>
        <authorList>
            <person name="Youssef N.H."/>
            <person name="Yadav A."/>
            <person name="Elshahed M.S."/>
        </authorList>
    </citation>
    <scope>NUCLEOTIDE SEQUENCE [LARGE SCALE GENOMIC DNA]</scope>
    <source>
        <strain evidence="2">ARYD3</strain>
    </source>
</reference>
<evidence type="ECO:0000313" key="3">
    <source>
        <dbReference type="Proteomes" id="UP000324143"/>
    </source>
</evidence>
<dbReference type="EMBL" id="VSIX01000040">
    <property type="protein sequence ID" value="TYB31294.1"/>
    <property type="molecule type" value="Genomic_DNA"/>
</dbReference>
<comment type="caution">
    <text evidence="2">The sequence shown here is derived from an EMBL/GenBank/DDBJ whole genome shotgun (WGS) entry which is preliminary data.</text>
</comment>
<organism evidence="2 3">
    <name type="scientific">Candidatus Mcinerneyibacterium aminivorans</name>
    <dbReference type="NCBI Taxonomy" id="2703815"/>
    <lineage>
        <taxon>Bacteria</taxon>
        <taxon>Candidatus Macinerneyibacteriota</taxon>
        <taxon>Candidatus Mcinerneyibacteria</taxon>
        <taxon>Candidatus Mcinerneyibacteriales</taxon>
        <taxon>Candidatus Mcinerneyibacteriaceae</taxon>
        <taxon>Candidatus Mcinerneyibacterium</taxon>
    </lineage>
</organism>
<dbReference type="AlphaFoldDB" id="A0A5D0MC47"/>
<evidence type="ECO:0000259" key="1">
    <source>
        <dbReference type="Pfam" id="PF11741"/>
    </source>
</evidence>
<dbReference type="Proteomes" id="UP000324143">
    <property type="component" value="Unassembled WGS sequence"/>
</dbReference>
<keyword evidence="3" id="KW-1185">Reference proteome</keyword>
<name>A0A5D0MC47_9BACT</name>
<dbReference type="InterPro" id="IPR021731">
    <property type="entry name" value="AMIN_dom"/>
</dbReference>
<protein>
    <submittedName>
        <fullName evidence="2">AMIN domain-containing protein</fullName>
    </submittedName>
</protein>
<dbReference type="Pfam" id="PF11741">
    <property type="entry name" value="AMIN"/>
    <property type="match status" value="1"/>
</dbReference>
<accession>A0A5D0MC47</accession>
<gene>
    <name evidence="2" type="ORF">FXF47_04605</name>
</gene>
<evidence type="ECO:0000313" key="2">
    <source>
        <dbReference type="EMBL" id="TYB31294.1"/>
    </source>
</evidence>
<dbReference type="Gene3D" id="2.60.40.3500">
    <property type="match status" value="1"/>
</dbReference>
<dbReference type="Gene3D" id="2.30.30.40">
    <property type="entry name" value="SH3 Domains"/>
    <property type="match status" value="1"/>
</dbReference>
<sequence>MNEYKNLYQITISFEKEPVFNKMILNDPYRIVVDIEDSTITPPKKNIYIDRDPFQRAVVAQFDNNTVRFVLELTRKLNHTVSKKDNSIVVTIKYPNEDKIDRLSQNVEIKLVPRESSITLSKINIGTNIKVLNQKGKWALILLPDGQNGWIKKDNLDIKQN</sequence>
<feature type="domain" description="AMIN" evidence="1">
    <location>
        <begin position="9"/>
        <end position="90"/>
    </location>
</feature>